<evidence type="ECO:0000313" key="8">
    <source>
        <dbReference type="Proteomes" id="UP000249229"/>
    </source>
</evidence>
<evidence type="ECO:0000256" key="1">
    <source>
        <dbReference type="ARBA" id="ARBA00022491"/>
    </source>
</evidence>
<dbReference type="SUPFAM" id="SSF46689">
    <property type="entry name" value="Homeodomain-like"/>
    <property type="match status" value="1"/>
</dbReference>
<dbReference type="InterPro" id="IPR050109">
    <property type="entry name" value="HTH-type_TetR-like_transc_reg"/>
</dbReference>
<evidence type="ECO:0000259" key="6">
    <source>
        <dbReference type="PROSITE" id="PS50977"/>
    </source>
</evidence>
<reference evidence="7 8" key="1">
    <citation type="submission" date="2017-08" db="EMBL/GenBank/DDBJ databases">
        <title>Infants hospitalized years apart are colonized by the same room-sourced microbial strains.</title>
        <authorList>
            <person name="Brooks B."/>
            <person name="Olm M.R."/>
            <person name="Firek B.A."/>
            <person name="Baker R."/>
            <person name="Thomas B.C."/>
            <person name="Morowitz M.J."/>
            <person name="Banfield J.F."/>
        </authorList>
    </citation>
    <scope>NUCLEOTIDE SEQUENCE [LARGE SCALE GENOMIC DNA]</scope>
    <source>
        <strain evidence="7">S2_005_001_R1_22</strain>
    </source>
</reference>
<dbReference type="InterPro" id="IPR039538">
    <property type="entry name" value="BetI_C"/>
</dbReference>
<proteinExistence type="predicted"/>
<dbReference type="InterPro" id="IPR036271">
    <property type="entry name" value="Tet_transcr_reg_TetR-rel_C_sf"/>
</dbReference>
<dbReference type="EMBL" id="QFQI01000004">
    <property type="protein sequence ID" value="PZQ60824.1"/>
    <property type="molecule type" value="Genomic_DNA"/>
</dbReference>
<sequence>MACTTAPSRPGIYARGSETVDAILKAALDLLIDEGASAFTVRRIAARCDMKVGNVSYHFPRKEMLVQVLLDDLIESYSHLLEHTVRIPAVSAEEQLRLLIVLCLDDIRGKRTTRLFSELWALANHNDFVADRVRIFYQRVHDYIGEYVAAINPALSPDEVHTVSLYISASMEGTTPFAGYEKPWAHKMPAITALAAKSLVELAKTVTPRDIAGLPPALA</sequence>
<keyword evidence="3 5" id="KW-0238">DNA-binding</keyword>
<keyword evidence="4" id="KW-0804">Transcription</keyword>
<evidence type="ECO:0000256" key="4">
    <source>
        <dbReference type="ARBA" id="ARBA00023163"/>
    </source>
</evidence>
<dbReference type="AlphaFoldDB" id="A0A2W5P6U5"/>
<feature type="domain" description="HTH tetR-type" evidence="6">
    <location>
        <begin position="17"/>
        <end position="77"/>
    </location>
</feature>
<dbReference type="Gene3D" id="1.10.357.10">
    <property type="entry name" value="Tetracycline Repressor, domain 2"/>
    <property type="match status" value="1"/>
</dbReference>
<accession>A0A2W5P6U5</accession>
<dbReference type="SUPFAM" id="SSF48498">
    <property type="entry name" value="Tetracyclin repressor-like, C-terminal domain"/>
    <property type="match status" value="1"/>
</dbReference>
<dbReference type="Pfam" id="PF00440">
    <property type="entry name" value="TetR_N"/>
    <property type="match status" value="1"/>
</dbReference>
<dbReference type="InterPro" id="IPR001647">
    <property type="entry name" value="HTH_TetR"/>
</dbReference>
<comment type="caution">
    <text evidence="7">The sequence shown here is derived from an EMBL/GenBank/DDBJ whole genome shotgun (WGS) entry which is preliminary data.</text>
</comment>
<dbReference type="GO" id="GO:0003700">
    <property type="term" value="F:DNA-binding transcription factor activity"/>
    <property type="evidence" value="ECO:0007669"/>
    <property type="project" value="TreeGrafter"/>
</dbReference>
<keyword evidence="2" id="KW-0805">Transcription regulation</keyword>
<evidence type="ECO:0000256" key="2">
    <source>
        <dbReference type="ARBA" id="ARBA00023015"/>
    </source>
</evidence>
<organism evidence="7 8">
    <name type="scientific">Sphingomonas taxi</name>
    <dbReference type="NCBI Taxonomy" id="1549858"/>
    <lineage>
        <taxon>Bacteria</taxon>
        <taxon>Pseudomonadati</taxon>
        <taxon>Pseudomonadota</taxon>
        <taxon>Alphaproteobacteria</taxon>
        <taxon>Sphingomonadales</taxon>
        <taxon>Sphingomonadaceae</taxon>
        <taxon>Sphingomonas</taxon>
    </lineage>
</organism>
<feature type="DNA-binding region" description="H-T-H motif" evidence="5">
    <location>
        <begin position="40"/>
        <end position="59"/>
    </location>
</feature>
<protein>
    <submittedName>
        <fullName evidence="7">TetR family transcriptional regulator</fullName>
    </submittedName>
</protein>
<dbReference type="PROSITE" id="PS50977">
    <property type="entry name" value="HTH_TETR_2"/>
    <property type="match status" value="1"/>
</dbReference>
<evidence type="ECO:0000256" key="5">
    <source>
        <dbReference type="PROSITE-ProRule" id="PRU00335"/>
    </source>
</evidence>
<dbReference type="Proteomes" id="UP000249229">
    <property type="component" value="Unassembled WGS sequence"/>
</dbReference>
<name>A0A2W5P6U5_9SPHN</name>
<dbReference type="InterPro" id="IPR009057">
    <property type="entry name" value="Homeodomain-like_sf"/>
</dbReference>
<evidence type="ECO:0000313" key="7">
    <source>
        <dbReference type="EMBL" id="PZQ60824.1"/>
    </source>
</evidence>
<dbReference type="GO" id="GO:0000976">
    <property type="term" value="F:transcription cis-regulatory region binding"/>
    <property type="evidence" value="ECO:0007669"/>
    <property type="project" value="TreeGrafter"/>
</dbReference>
<dbReference type="Pfam" id="PF13977">
    <property type="entry name" value="TetR_C_6"/>
    <property type="match status" value="1"/>
</dbReference>
<dbReference type="PANTHER" id="PTHR30055:SF223">
    <property type="entry name" value="HTH-TYPE TRANSCRIPTIONAL REGULATOR UIDR"/>
    <property type="match status" value="1"/>
</dbReference>
<evidence type="ECO:0000256" key="3">
    <source>
        <dbReference type="ARBA" id="ARBA00023125"/>
    </source>
</evidence>
<gene>
    <name evidence="7" type="ORF">DI544_07755</name>
</gene>
<keyword evidence="1" id="KW-0678">Repressor</keyword>
<dbReference type="PANTHER" id="PTHR30055">
    <property type="entry name" value="HTH-TYPE TRANSCRIPTIONAL REGULATOR RUTR"/>
    <property type="match status" value="1"/>
</dbReference>